<protein>
    <recommendedName>
        <fullName evidence="3">Tim44-like domain-containing protein</fullName>
    </recommendedName>
</protein>
<accession>Q5P4D9</accession>
<evidence type="ECO:0000313" key="5">
    <source>
        <dbReference type="Proteomes" id="UP000006552"/>
    </source>
</evidence>
<dbReference type="STRING" id="76114.ebA3013"/>
<dbReference type="Proteomes" id="UP000006552">
    <property type="component" value="Chromosome"/>
</dbReference>
<keyword evidence="2" id="KW-1133">Transmembrane helix</keyword>
<gene>
    <name evidence="4" type="ORF">ebA3013</name>
</gene>
<feature type="region of interest" description="Disordered" evidence="1">
    <location>
        <begin position="30"/>
        <end position="63"/>
    </location>
</feature>
<dbReference type="Pfam" id="PF04280">
    <property type="entry name" value="Tim44"/>
    <property type="match status" value="1"/>
</dbReference>
<dbReference type="InterPro" id="IPR032710">
    <property type="entry name" value="NTF2-like_dom_sf"/>
</dbReference>
<dbReference type="RefSeq" id="WP_011237538.1">
    <property type="nucleotide sequence ID" value="NC_006513.1"/>
</dbReference>
<dbReference type="SUPFAM" id="SSF54427">
    <property type="entry name" value="NTF2-like"/>
    <property type="match status" value="1"/>
</dbReference>
<keyword evidence="5" id="KW-1185">Reference proteome</keyword>
<keyword evidence="2" id="KW-0472">Membrane</keyword>
<dbReference type="PANTHER" id="PTHR41542">
    <property type="entry name" value="BLL5807 PROTEIN"/>
    <property type="match status" value="1"/>
</dbReference>
<dbReference type="eggNOG" id="COG4395">
    <property type="taxonomic scope" value="Bacteria"/>
</dbReference>
<dbReference type="KEGG" id="eba:ebA3013"/>
<dbReference type="Gene3D" id="3.10.450.240">
    <property type="match status" value="1"/>
</dbReference>
<dbReference type="PANTHER" id="PTHR41542:SF1">
    <property type="entry name" value="BLL5807 PROTEIN"/>
    <property type="match status" value="1"/>
</dbReference>
<dbReference type="OrthoDB" id="5297955at2"/>
<keyword evidence="2" id="KW-0812">Transmembrane</keyword>
<evidence type="ECO:0000256" key="1">
    <source>
        <dbReference type="SAM" id="MobiDB-lite"/>
    </source>
</evidence>
<evidence type="ECO:0000313" key="4">
    <source>
        <dbReference type="EMBL" id="CAI07824.1"/>
    </source>
</evidence>
<reference evidence="4 5" key="1">
    <citation type="journal article" date="2005" name="Arch. Microbiol.">
        <title>The genome sequence of an anaerobic aromatic-degrading denitrifying bacterium, strain EbN1.</title>
        <authorList>
            <person name="Rabus R."/>
            <person name="Kube M."/>
            <person name="Heider J."/>
            <person name="Beck A."/>
            <person name="Heitmann K."/>
            <person name="Widdel F."/>
            <person name="Reinhardt R."/>
        </authorList>
    </citation>
    <scope>NUCLEOTIDE SEQUENCE [LARGE SCALE GENOMIC DNA]</scope>
    <source>
        <strain evidence="4 5">EbN1</strain>
    </source>
</reference>
<sequence>MKNLLLGLIAVIFTLGFGIPDADAKRLGGGGSFGMQRQMTPPTPRQPSAAPQQTPQGANAVPQKRSWMGPLAGLAAGLGLAALFSHLGFGAEMGSLLMIALLVFAALMLFRMLSRRNAAARSGGAMQYAGAPAGGNFPASAPTSFPAASSAAAPAPAGKIPTNFDAEAFVRQAKVQFIRLQAANDAGNLEDIREFTSPEMFAEIRMQLTERGPGTQRTDVVELNGEVLEVVEEAQRYVVSIRFSGLLREEEGAAPAAFDEVWHLTKPSTGNVGWVVAGIQQLS</sequence>
<evidence type="ECO:0000256" key="2">
    <source>
        <dbReference type="SAM" id="Phobius"/>
    </source>
</evidence>
<feature type="domain" description="Tim44-like" evidence="3">
    <location>
        <begin position="150"/>
        <end position="281"/>
    </location>
</feature>
<dbReference type="EMBL" id="CR555306">
    <property type="protein sequence ID" value="CAI07824.1"/>
    <property type="molecule type" value="Genomic_DNA"/>
</dbReference>
<organism evidence="4 5">
    <name type="scientific">Aromatoleum aromaticum (strain DSM 19018 / LMG 30748 / EbN1)</name>
    <name type="common">Azoarcus sp. (strain EbN1)</name>
    <dbReference type="NCBI Taxonomy" id="76114"/>
    <lineage>
        <taxon>Bacteria</taxon>
        <taxon>Pseudomonadati</taxon>
        <taxon>Pseudomonadota</taxon>
        <taxon>Betaproteobacteria</taxon>
        <taxon>Rhodocyclales</taxon>
        <taxon>Rhodocyclaceae</taxon>
        <taxon>Aromatoleum</taxon>
    </lineage>
</organism>
<dbReference type="SMART" id="SM00978">
    <property type="entry name" value="Tim44"/>
    <property type="match status" value="1"/>
</dbReference>
<feature type="transmembrane region" description="Helical" evidence="2">
    <location>
        <begin position="67"/>
        <end position="89"/>
    </location>
</feature>
<evidence type="ECO:0000259" key="3">
    <source>
        <dbReference type="SMART" id="SM00978"/>
    </source>
</evidence>
<feature type="transmembrane region" description="Helical" evidence="2">
    <location>
        <begin position="96"/>
        <end position="113"/>
    </location>
</feature>
<name>Q5P4D9_AROAE</name>
<dbReference type="AlphaFoldDB" id="Q5P4D9"/>
<dbReference type="HOGENOM" id="CLU_052470_0_0_4"/>
<proteinExistence type="predicted"/>
<dbReference type="InterPro" id="IPR007379">
    <property type="entry name" value="Tim44-like_dom"/>
</dbReference>